<evidence type="ECO:0000313" key="3">
    <source>
        <dbReference type="Proteomes" id="UP000584670"/>
    </source>
</evidence>
<dbReference type="EMBL" id="JACMSF010000048">
    <property type="protein sequence ID" value="MBC2906295.1"/>
    <property type="molecule type" value="Genomic_DNA"/>
</dbReference>
<evidence type="ECO:0000313" key="2">
    <source>
        <dbReference type="EMBL" id="MBC2906295.1"/>
    </source>
</evidence>
<dbReference type="Proteomes" id="UP000584670">
    <property type="component" value="Unassembled WGS sequence"/>
</dbReference>
<dbReference type="SUPFAM" id="SSF47336">
    <property type="entry name" value="ACP-like"/>
    <property type="match status" value="1"/>
</dbReference>
<accession>A0A7X1MF13</accession>
<comment type="caution">
    <text evidence="2">The sequence shown here is derived from an EMBL/GenBank/DDBJ whole genome shotgun (WGS) entry which is preliminary data.</text>
</comment>
<name>A0A7X1MF13_9ACTN</name>
<dbReference type="AlphaFoldDB" id="A0A7X1MF13"/>
<dbReference type="InterPro" id="IPR036736">
    <property type="entry name" value="ACP-like_sf"/>
</dbReference>
<proteinExistence type="predicted"/>
<feature type="domain" description="Carrier" evidence="1">
    <location>
        <begin position="17"/>
        <end position="98"/>
    </location>
</feature>
<keyword evidence="3" id="KW-1185">Reference proteome</keyword>
<sequence>MSAHADDTHADNTHADNQSGDLISAVVQAVRRVIDDPVAEVGTDSLLREDLGFDSVLIMQLKYRVEQAVPELGELSLPDMVDSMTSVGSLVAYLRDRLVKAAV</sequence>
<dbReference type="InterPro" id="IPR009081">
    <property type="entry name" value="PP-bd_ACP"/>
</dbReference>
<dbReference type="RefSeq" id="WP_186286215.1">
    <property type="nucleotide sequence ID" value="NZ_JACMSF010000048.1"/>
</dbReference>
<dbReference type="PROSITE" id="PS50075">
    <property type="entry name" value="CARRIER"/>
    <property type="match status" value="1"/>
</dbReference>
<organism evidence="2 3">
    <name type="scientific">Streptomyces cupreus</name>
    <dbReference type="NCBI Taxonomy" id="2759956"/>
    <lineage>
        <taxon>Bacteria</taxon>
        <taxon>Bacillati</taxon>
        <taxon>Actinomycetota</taxon>
        <taxon>Actinomycetes</taxon>
        <taxon>Kitasatosporales</taxon>
        <taxon>Streptomycetaceae</taxon>
        <taxon>Streptomyces</taxon>
    </lineage>
</organism>
<evidence type="ECO:0000259" key="1">
    <source>
        <dbReference type="PROSITE" id="PS50075"/>
    </source>
</evidence>
<reference evidence="2 3" key="1">
    <citation type="submission" date="2020-08" db="EMBL/GenBank/DDBJ databases">
        <title>Streptomyces sp. PSKA01 genome sequencing and assembly.</title>
        <authorList>
            <person name="Mandal S."/>
            <person name="Maiti P.K."/>
            <person name="Das P."/>
        </authorList>
    </citation>
    <scope>NUCLEOTIDE SEQUENCE [LARGE SCALE GENOMIC DNA]</scope>
    <source>
        <strain evidence="2 3">PSKA01</strain>
    </source>
</reference>
<gene>
    <name evidence="2" type="ORF">H4N64_33125</name>
</gene>
<dbReference type="Gene3D" id="1.10.1200.10">
    <property type="entry name" value="ACP-like"/>
    <property type="match status" value="1"/>
</dbReference>
<dbReference type="Pfam" id="PF00550">
    <property type="entry name" value="PP-binding"/>
    <property type="match status" value="1"/>
</dbReference>
<protein>
    <recommendedName>
        <fullName evidence="1">Carrier domain-containing protein</fullName>
    </recommendedName>
</protein>